<keyword evidence="7 8" id="KW-0998">Cell outer membrane</keyword>
<evidence type="ECO:0000256" key="9">
    <source>
        <dbReference type="RuleBase" id="RU003357"/>
    </source>
</evidence>
<proteinExistence type="inferred from homology"/>
<dbReference type="RefSeq" id="WP_218127064.1">
    <property type="nucleotide sequence ID" value="NZ_FNFO01000004.1"/>
</dbReference>
<dbReference type="NCBIfam" id="TIGR04056">
    <property type="entry name" value="OMP_RagA_SusC"/>
    <property type="match status" value="1"/>
</dbReference>
<dbReference type="InterPro" id="IPR012910">
    <property type="entry name" value="Plug_dom"/>
</dbReference>
<dbReference type="Gene3D" id="2.40.170.20">
    <property type="entry name" value="TonB-dependent receptor, beta-barrel domain"/>
    <property type="match status" value="1"/>
</dbReference>
<dbReference type="FunFam" id="2.170.130.10:FF:000003">
    <property type="entry name" value="SusC/RagA family TonB-linked outer membrane protein"/>
    <property type="match status" value="1"/>
</dbReference>
<protein>
    <submittedName>
        <fullName evidence="13">TonB-linked outer membrane protein, SusC/RagA family</fullName>
    </submittedName>
</protein>
<accession>A0A1G9HK55</accession>
<dbReference type="InterPro" id="IPR036942">
    <property type="entry name" value="Beta-barrel_TonB_sf"/>
</dbReference>
<sequence length="1111" mass="124431">MKKVIYHAICLALAATPVCAGKAQSLALATARQQGEAARAAKRELTQVLQEIEDFYQVEFLYRMDAVEQKKVVLPELKSRSLPQVMSEVMQEAGLSYRKLDDTHYALYATLPPQGHLPHRAGQIVPSMRQLQVQTLAPRRLAPTALAVSGRITDVDGEGIPGVNVLEKGTTNGTITDVEGRYVLNVAETATLVFSAVGYLTQEVAVASRSTLDLTMEEDVKALEEVVVVGYGTQEKAEVTSSIASVKSREFIKAPVKNAGQLLQGKVAGLTVASSSGDPTSGVAVLLRGNTTILGANTSPLVLIDGIPGDLNTVAPEDIESIDVLKDGSAAAIYGVRGNNGVILITTKRFQEGGGEINTVEYSTQLSTQRIARRLNMLTADDYRQQIASGIRDASWDNGHSTDWFEETTQKPFSQVHNLTFRGGTSKTNYLLNFNYRGFNGIIKKSDNETFNGRIDVVHQMFKDKLTLNLGIIGRQNTYTTTGDGFSFNGWTYRQMMIQNPTSPTRNEDGNWFQEGIFDYDNPLARLYESDGRNKTQYTRYNARINFTPFNGLRLNANMAYDKYNQSRGYAETKRHVSTTRDGRNGYASVGADENIYRFLELIAEYRKNFGDHKFTALAGYGYQESEWLNMWMQNYDFATDAFGYANIGAGKALTEGKAAQGSSRGTNNLISFFGRSTYSFREKYLLMASVRHEAASQLYGTKKPWGTFPAVSVGWRVNEEAFLRGLSSLNNLKLRAGYGVTGNPPSDAFLGVATLSYADYFLVNGNWIRSLVPSQNPNPNLRWEEKKEFNVGLDYGLLNDRIYGSIDYYVRRIDGLLYDYQVPSPPNIYTSTRVNVGIMENKGLEVNLSTVPFKTDHFTWTSQFLFSTNANKLVSLSNDLYKLESNYFTAGGTGVPIQTHTHIVEIGERIGNFHGYKVVDVTDDGYWIYETKSGERVPYNDFNRGFDDKQIIGNGIPKYHAGWNNTFRYKSFDLSVTMRGSFAYQIINFQRMYYENTGDDRYNRLKSAYDPIFGKAVLNKNVPLEFNSYYVEDGDFWKIDNITLGYNFDHLKLKAIRSARVYVSTLNTFIITRYKGIDPEVSWTGLDPGIDNRDKYPTTRTFTLGVNLNF</sequence>
<evidence type="ECO:0000256" key="10">
    <source>
        <dbReference type="SAM" id="SignalP"/>
    </source>
</evidence>
<dbReference type="Proteomes" id="UP000198510">
    <property type="component" value="Unassembled WGS sequence"/>
</dbReference>
<keyword evidence="4 8" id="KW-0812">Transmembrane</keyword>
<keyword evidence="6 8" id="KW-0472">Membrane</keyword>
<evidence type="ECO:0000256" key="5">
    <source>
        <dbReference type="ARBA" id="ARBA00023077"/>
    </source>
</evidence>
<keyword evidence="10" id="KW-0732">Signal</keyword>
<evidence type="ECO:0000313" key="14">
    <source>
        <dbReference type="Proteomes" id="UP000198510"/>
    </source>
</evidence>
<evidence type="ECO:0000256" key="4">
    <source>
        <dbReference type="ARBA" id="ARBA00022692"/>
    </source>
</evidence>
<evidence type="ECO:0000259" key="11">
    <source>
        <dbReference type="Pfam" id="PF00593"/>
    </source>
</evidence>
<evidence type="ECO:0000259" key="12">
    <source>
        <dbReference type="Pfam" id="PF07715"/>
    </source>
</evidence>
<dbReference type="AlphaFoldDB" id="A0A1G9HK55"/>
<evidence type="ECO:0000256" key="1">
    <source>
        <dbReference type="ARBA" id="ARBA00004571"/>
    </source>
</evidence>
<comment type="similarity">
    <text evidence="8 9">Belongs to the TonB-dependent receptor family.</text>
</comment>
<keyword evidence="5 9" id="KW-0798">TonB box</keyword>
<dbReference type="Pfam" id="PF13715">
    <property type="entry name" value="CarbopepD_reg_2"/>
    <property type="match status" value="1"/>
</dbReference>
<keyword evidence="14" id="KW-1185">Reference proteome</keyword>
<feature type="signal peptide" evidence="10">
    <location>
        <begin position="1"/>
        <end position="20"/>
    </location>
</feature>
<keyword evidence="3 8" id="KW-1134">Transmembrane beta strand</keyword>
<gene>
    <name evidence="13" type="ORF">SAMN05421823_104461</name>
</gene>
<evidence type="ECO:0000256" key="6">
    <source>
        <dbReference type="ARBA" id="ARBA00023136"/>
    </source>
</evidence>
<dbReference type="Gene3D" id="2.170.130.10">
    <property type="entry name" value="TonB-dependent receptor, plug domain"/>
    <property type="match status" value="1"/>
</dbReference>
<evidence type="ECO:0000256" key="2">
    <source>
        <dbReference type="ARBA" id="ARBA00022448"/>
    </source>
</evidence>
<keyword evidence="2 8" id="KW-0813">Transport</keyword>
<reference evidence="13 14" key="1">
    <citation type="submission" date="2016-10" db="EMBL/GenBank/DDBJ databases">
        <authorList>
            <person name="de Groot N.N."/>
        </authorList>
    </citation>
    <scope>NUCLEOTIDE SEQUENCE [LARGE SCALE GENOMIC DNA]</scope>
    <source>
        <strain evidence="13 14">DSM 25186</strain>
    </source>
</reference>
<dbReference type="NCBIfam" id="TIGR04057">
    <property type="entry name" value="SusC_RagA_signa"/>
    <property type="match status" value="1"/>
</dbReference>
<dbReference type="Pfam" id="PF07715">
    <property type="entry name" value="Plug"/>
    <property type="match status" value="1"/>
</dbReference>
<dbReference type="GO" id="GO:0009279">
    <property type="term" value="C:cell outer membrane"/>
    <property type="evidence" value="ECO:0007669"/>
    <property type="project" value="UniProtKB-SubCell"/>
</dbReference>
<dbReference type="InterPro" id="IPR039426">
    <property type="entry name" value="TonB-dep_rcpt-like"/>
</dbReference>
<dbReference type="InterPro" id="IPR000531">
    <property type="entry name" value="Beta-barrel_TonB"/>
</dbReference>
<name>A0A1G9HK55_9BACT</name>
<dbReference type="PROSITE" id="PS52016">
    <property type="entry name" value="TONB_DEPENDENT_REC_3"/>
    <property type="match status" value="1"/>
</dbReference>
<dbReference type="SUPFAM" id="SSF56935">
    <property type="entry name" value="Porins"/>
    <property type="match status" value="1"/>
</dbReference>
<dbReference type="Gene3D" id="2.60.40.1120">
    <property type="entry name" value="Carboxypeptidase-like, regulatory domain"/>
    <property type="match status" value="1"/>
</dbReference>
<dbReference type="EMBL" id="FNFO01000004">
    <property type="protein sequence ID" value="SDL13252.1"/>
    <property type="molecule type" value="Genomic_DNA"/>
</dbReference>
<dbReference type="SUPFAM" id="SSF49464">
    <property type="entry name" value="Carboxypeptidase regulatory domain-like"/>
    <property type="match status" value="1"/>
</dbReference>
<dbReference type="STRING" id="1075417.SAMN05421823_104461"/>
<comment type="subcellular location">
    <subcellularLocation>
        <location evidence="1 8">Cell outer membrane</location>
        <topology evidence="1 8">Multi-pass membrane protein</topology>
    </subcellularLocation>
</comment>
<feature type="chain" id="PRO_5011540835" evidence="10">
    <location>
        <begin position="21"/>
        <end position="1111"/>
    </location>
</feature>
<dbReference type="Pfam" id="PF00593">
    <property type="entry name" value="TonB_dep_Rec_b-barrel"/>
    <property type="match status" value="1"/>
</dbReference>
<dbReference type="InterPro" id="IPR023996">
    <property type="entry name" value="TonB-dep_OMP_SusC/RagA"/>
</dbReference>
<evidence type="ECO:0000256" key="7">
    <source>
        <dbReference type="ARBA" id="ARBA00023237"/>
    </source>
</evidence>
<evidence type="ECO:0000256" key="8">
    <source>
        <dbReference type="PROSITE-ProRule" id="PRU01360"/>
    </source>
</evidence>
<dbReference type="InterPro" id="IPR037066">
    <property type="entry name" value="Plug_dom_sf"/>
</dbReference>
<feature type="domain" description="TonB-dependent receptor-like beta-barrel" evidence="11">
    <location>
        <begin position="508"/>
        <end position="915"/>
    </location>
</feature>
<dbReference type="InterPro" id="IPR023997">
    <property type="entry name" value="TonB-dep_OMP_SusC/RagA_CS"/>
</dbReference>
<evidence type="ECO:0000313" key="13">
    <source>
        <dbReference type="EMBL" id="SDL13252.1"/>
    </source>
</evidence>
<feature type="domain" description="TonB-dependent receptor plug" evidence="12">
    <location>
        <begin position="236"/>
        <end position="342"/>
    </location>
</feature>
<organism evidence="13 14">
    <name type="scientific">Catalinimonas alkaloidigena</name>
    <dbReference type="NCBI Taxonomy" id="1075417"/>
    <lineage>
        <taxon>Bacteria</taxon>
        <taxon>Pseudomonadati</taxon>
        <taxon>Bacteroidota</taxon>
        <taxon>Cytophagia</taxon>
        <taxon>Cytophagales</taxon>
        <taxon>Catalimonadaceae</taxon>
        <taxon>Catalinimonas</taxon>
    </lineage>
</organism>
<dbReference type="InterPro" id="IPR008969">
    <property type="entry name" value="CarboxyPept-like_regulatory"/>
</dbReference>
<evidence type="ECO:0000256" key="3">
    <source>
        <dbReference type="ARBA" id="ARBA00022452"/>
    </source>
</evidence>